<dbReference type="STRING" id="1458985.BJP34_23555"/>
<evidence type="ECO:0000313" key="10">
    <source>
        <dbReference type="EMBL" id="AOX02008.1"/>
    </source>
</evidence>
<reference evidence="11" key="1">
    <citation type="submission" date="2016-10" db="EMBL/GenBank/DDBJ databases">
        <title>Comparative genomics uncovers the prolific and rare metabolic potential of the cyanobacterial genus Moorea.</title>
        <authorList>
            <person name="Leao T."/>
            <person name="Castelao G."/>
            <person name="Korobeynikov A."/>
            <person name="Monroe E.A."/>
            <person name="Podell S."/>
            <person name="Glukhov E."/>
            <person name="Allen E."/>
            <person name="Gerwick W.H."/>
            <person name="Gerwick L."/>
        </authorList>
    </citation>
    <scope>NUCLEOTIDE SEQUENCE [LARGE SCALE GENOMIC DNA]</scope>
    <source>
        <strain evidence="11">PAL-8-15-08-1</strain>
    </source>
</reference>
<comment type="subcellular location">
    <subcellularLocation>
        <location evidence="1">Membrane</location>
        <topology evidence="1">Multi-pass membrane protein</topology>
    </subcellularLocation>
</comment>
<dbReference type="InterPro" id="IPR035952">
    <property type="entry name" value="Rhomboid-like_sf"/>
</dbReference>
<evidence type="ECO:0000256" key="5">
    <source>
        <dbReference type="ARBA" id="ARBA00022801"/>
    </source>
</evidence>
<dbReference type="InterPro" id="IPR022764">
    <property type="entry name" value="Peptidase_S54_rhomboid_dom"/>
</dbReference>
<protein>
    <submittedName>
        <fullName evidence="10">Rhomboid family intramembrane serine protease</fullName>
    </submittedName>
</protein>
<dbReference type="EMBL" id="CP017599">
    <property type="protein sequence ID" value="AOX02008.1"/>
    <property type="molecule type" value="Genomic_DNA"/>
</dbReference>
<dbReference type="GO" id="GO:0004252">
    <property type="term" value="F:serine-type endopeptidase activity"/>
    <property type="evidence" value="ECO:0007669"/>
    <property type="project" value="InterPro"/>
</dbReference>
<evidence type="ECO:0000313" key="11">
    <source>
        <dbReference type="Proteomes" id="UP000177870"/>
    </source>
</evidence>
<feature type="transmembrane region" description="Helical" evidence="8">
    <location>
        <begin position="74"/>
        <end position="90"/>
    </location>
</feature>
<evidence type="ECO:0000256" key="1">
    <source>
        <dbReference type="ARBA" id="ARBA00004141"/>
    </source>
</evidence>
<feature type="domain" description="Peptidase S54 rhomboid" evidence="9">
    <location>
        <begin position="60"/>
        <end position="190"/>
    </location>
</feature>
<dbReference type="PANTHER" id="PTHR43066">
    <property type="entry name" value="RHOMBOID-RELATED PROTEIN"/>
    <property type="match status" value="1"/>
</dbReference>
<sequence length="199" mass="21699">MTSIFDWINQFQNAWGDNFQAVGDLVLYAWIISFVNLVLCGGALNDKFGIQPRTWLGLVGILFSPFLHKDWKHLIGNTIPFALLGCWVLLRGTDDFWVVTLVIVLVGGLAEWLLGSPNTVSYGASGLVFGYVAFLIGQGYLEGNSLLVIGSIAIGGVYGFTLRGLLPGETGISWQGHLFGFLAGMLAASYLDTFRNLFL</sequence>
<dbReference type="Pfam" id="PF01694">
    <property type="entry name" value="Rhomboid"/>
    <property type="match status" value="1"/>
</dbReference>
<dbReference type="GO" id="GO:0006508">
    <property type="term" value="P:proteolysis"/>
    <property type="evidence" value="ECO:0007669"/>
    <property type="project" value="UniProtKB-KW"/>
</dbReference>
<evidence type="ECO:0000256" key="6">
    <source>
        <dbReference type="ARBA" id="ARBA00022989"/>
    </source>
</evidence>
<dbReference type="Gene3D" id="1.20.1540.10">
    <property type="entry name" value="Rhomboid-like"/>
    <property type="match status" value="1"/>
</dbReference>
<accession>A0A1D8TWJ1</accession>
<evidence type="ECO:0000256" key="4">
    <source>
        <dbReference type="ARBA" id="ARBA00022692"/>
    </source>
</evidence>
<feature type="transmembrane region" description="Helical" evidence="8">
    <location>
        <begin position="121"/>
        <end position="141"/>
    </location>
</feature>
<dbReference type="Proteomes" id="UP000177870">
    <property type="component" value="Chromosome"/>
</dbReference>
<keyword evidence="3 10" id="KW-0645">Protease</keyword>
<dbReference type="PANTHER" id="PTHR43066:SF1">
    <property type="entry name" value="RHOMBOID PROTEIN 2"/>
    <property type="match status" value="1"/>
</dbReference>
<keyword evidence="6 8" id="KW-1133">Transmembrane helix</keyword>
<evidence type="ECO:0000259" key="9">
    <source>
        <dbReference type="Pfam" id="PF01694"/>
    </source>
</evidence>
<evidence type="ECO:0000256" key="8">
    <source>
        <dbReference type="SAM" id="Phobius"/>
    </source>
</evidence>
<feature type="transmembrane region" description="Helical" evidence="8">
    <location>
        <begin position="178"/>
        <end position="198"/>
    </location>
</feature>
<dbReference type="SUPFAM" id="SSF144091">
    <property type="entry name" value="Rhomboid-like"/>
    <property type="match status" value="1"/>
</dbReference>
<evidence type="ECO:0000256" key="2">
    <source>
        <dbReference type="ARBA" id="ARBA00009045"/>
    </source>
</evidence>
<feature type="transmembrane region" description="Helical" evidence="8">
    <location>
        <begin position="96"/>
        <end position="114"/>
    </location>
</feature>
<organism evidence="10 11">
    <name type="scientific">Moorena producens PAL-8-15-08-1</name>
    <dbReference type="NCBI Taxonomy" id="1458985"/>
    <lineage>
        <taxon>Bacteria</taxon>
        <taxon>Bacillati</taxon>
        <taxon>Cyanobacteriota</taxon>
        <taxon>Cyanophyceae</taxon>
        <taxon>Coleofasciculales</taxon>
        <taxon>Coleofasciculaceae</taxon>
        <taxon>Moorena</taxon>
    </lineage>
</organism>
<dbReference type="RefSeq" id="WP_070394435.1">
    <property type="nucleotide sequence ID" value="NZ_CP017599.1"/>
</dbReference>
<comment type="similarity">
    <text evidence="2">Belongs to the peptidase S54 family.</text>
</comment>
<gene>
    <name evidence="10" type="ORF">BJP34_23555</name>
</gene>
<evidence type="ECO:0000256" key="7">
    <source>
        <dbReference type="ARBA" id="ARBA00023136"/>
    </source>
</evidence>
<feature type="transmembrane region" description="Helical" evidence="8">
    <location>
        <begin position="147"/>
        <end position="166"/>
    </location>
</feature>
<keyword evidence="5" id="KW-0378">Hydrolase</keyword>
<dbReference type="OrthoDB" id="465874at2"/>
<feature type="transmembrane region" description="Helical" evidence="8">
    <location>
        <begin position="25"/>
        <end position="44"/>
    </location>
</feature>
<keyword evidence="4 8" id="KW-0812">Transmembrane</keyword>
<dbReference type="AlphaFoldDB" id="A0A1D8TWJ1"/>
<dbReference type="GO" id="GO:0016020">
    <property type="term" value="C:membrane"/>
    <property type="evidence" value="ECO:0007669"/>
    <property type="project" value="UniProtKB-SubCell"/>
</dbReference>
<name>A0A1D8TWJ1_9CYAN</name>
<keyword evidence="7 8" id="KW-0472">Membrane</keyword>
<dbReference type="KEGG" id="mpro:BJP34_23555"/>
<proteinExistence type="inferred from homology"/>
<evidence type="ECO:0000256" key="3">
    <source>
        <dbReference type="ARBA" id="ARBA00022670"/>
    </source>
</evidence>